<dbReference type="InterPro" id="IPR050392">
    <property type="entry name" value="Collagen/C1q_domain"/>
</dbReference>
<dbReference type="EMBL" id="JBJQND010000007">
    <property type="protein sequence ID" value="KAL3870858.1"/>
    <property type="molecule type" value="Genomic_DNA"/>
</dbReference>
<organism evidence="6 7">
    <name type="scientific">Sinanodonta woodiana</name>
    <name type="common">Chinese pond mussel</name>
    <name type="synonym">Anodonta woodiana</name>
    <dbReference type="NCBI Taxonomy" id="1069815"/>
    <lineage>
        <taxon>Eukaryota</taxon>
        <taxon>Metazoa</taxon>
        <taxon>Spiralia</taxon>
        <taxon>Lophotrochozoa</taxon>
        <taxon>Mollusca</taxon>
        <taxon>Bivalvia</taxon>
        <taxon>Autobranchia</taxon>
        <taxon>Heteroconchia</taxon>
        <taxon>Palaeoheterodonta</taxon>
        <taxon>Unionida</taxon>
        <taxon>Unionoidea</taxon>
        <taxon>Unionidae</taxon>
        <taxon>Unioninae</taxon>
        <taxon>Sinanodonta</taxon>
    </lineage>
</organism>
<dbReference type="SUPFAM" id="SSF49842">
    <property type="entry name" value="TNF-like"/>
    <property type="match status" value="1"/>
</dbReference>
<evidence type="ECO:0000313" key="7">
    <source>
        <dbReference type="Proteomes" id="UP001634394"/>
    </source>
</evidence>
<evidence type="ECO:0000313" key="6">
    <source>
        <dbReference type="EMBL" id="KAL3870858.1"/>
    </source>
</evidence>
<dbReference type="InterPro" id="IPR008983">
    <property type="entry name" value="Tumour_necrosis_fac-like_dom"/>
</dbReference>
<dbReference type="AlphaFoldDB" id="A0ABD3WCA3"/>
<reference evidence="6 7" key="1">
    <citation type="submission" date="2024-11" db="EMBL/GenBank/DDBJ databases">
        <title>Chromosome-level genome assembly of the freshwater bivalve Anodonta woodiana.</title>
        <authorList>
            <person name="Chen X."/>
        </authorList>
    </citation>
    <scope>NUCLEOTIDE SEQUENCE [LARGE SCALE GENOMIC DNA]</scope>
    <source>
        <strain evidence="6">MN2024</strain>
        <tissue evidence="6">Gills</tissue>
    </source>
</reference>
<dbReference type="SMART" id="SM00110">
    <property type="entry name" value="C1Q"/>
    <property type="match status" value="1"/>
</dbReference>
<evidence type="ECO:0000256" key="3">
    <source>
        <dbReference type="SAM" id="Coils"/>
    </source>
</evidence>
<comment type="subcellular location">
    <subcellularLocation>
        <location evidence="1">Secreted</location>
    </subcellularLocation>
</comment>
<sequence length="295" mass="32853">MSALKISFFGVLVVLMSTRASENTSVKDLASIIGALRDKITVLESQVEELSKPDDTNEQKVRELEQTLAMMEKKMSENSKAYQHRLQLQETANSHLWRLIQSLRENKTLIDQKCNEIEQRLTMELSRDMHNDMCERLNQCSLNSRGSRAVGSGVQGVAFSVYLDHAIHNLGPNQILIFNQILLNEGHAYNKFTGVFSATVGGVYIFAWSVAARDDGTLSAPDIWTKLVVNGEHKVSAVAESTQLRDDEMGTNVAILRLDQGDAVWIAHHDLGNTRDIFSSDSLRVVTFSGALLFA</sequence>
<feature type="chain" id="PRO_5044800511" description="C1q domain-containing protein" evidence="4">
    <location>
        <begin position="21"/>
        <end position="295"/>
    </location>
</feature>
<dbReference type="PANTHER" id="PTHR15427:SF33">
    <property type="entry name" value="COLLAGEN IV NC1 DOMAIN-CONTAINING PROTEIN"/>
    <property type="match status" value="1"/>
</dbReference>
<comment type="caution">
    <text evidence="6">The sequence shown here is derived from an EMBL/GenBank/DDBJ whole genome shotgun (WGS) entry which is preliminary data.</text>
</comment>
<accession>A0ABD3WCA3</accession>
<dbReference type="PRINTS" id="PR00007">
    <property type="entry name" value="COMPLEMNTC1Q"/>
</dbReference>
<evidence type="ECO:0000256" key="4">
    <source>
        <dbReference type="SAM" id="SignalP"/>
    </source>
</evidence>
<keyword evidence="7" id="KW-1185">Reference proteome</keyword>
<keyword evidence="2" id="KW-0964">Secreted</keyword>
<proteinExistence type="predicted"/>
<gene>
    <name evidence="6" type="ORF">ACJMK2_038893</name>
</gene>
<feature type="domain" description="C1q" evidence="5">
    <location>
        <begin position="152"/>
        <end position="295"/>
    </location>
</feature>
<dbReference type="Pfam" id="PF00386">
    <property type="entry name" value="C1q"/>
    <property type="match status" value="1"/>
</dbReference>
<name>A0ABD3WCA3_SINWO</name>
<evidence type="ECO:0000259" key="5">
    <source>
        <dbReference type="PROSITE" id="PS50871"/>
    </source>
</evidence>
<dbReference type="GO" id="GO:0005581">
    <property type="term" value="C:collagen trimer"/>
    <property type="evidence" value="ECO:0007669"/>
    <property type="project" value="UniProtKB-KW"/>
</dbReference>
<feature type="signal peptide" evidence="4">
    <location>
        <begin position="1"/>
        <end position="20"/>
    </location>
</feature>
<dbReference type="Gene3D" id="2.60.120.40">
    <property type="match status" value="1"/>
</dbReference>
<evidence type="ECO:0000256" key="1">
    <source>
        <dbReference type="ARBA" id="ARBA00004613"/>
    </source>
</evidence>
<keyword evidence="3" id="KW-0175">Coiled coil</keyword>
<dbReference type="Proteomes" id="UP001634394">
    <property type="component" value="Unassembled WGS sequence"/>
</dbReference>
<feature type="coiled-coil region" evidence="3">
    <location>
        <begin position="54"/>
        <end position="120"/>
    </location>
</feature>
<protein>
    <recommendedName>
        <fullName evidence="5">C1q domain-containing protein</fullName>
    </recommendedName>
</protein>
<dbReference type="PANTHER" id="PTHR15427">
    <property type="entry name" value="EMILIN ELASTIN MICROFIBRIL INTERFACE-LOCATED PROTEIN ELASTIN MICROFIBRIL INTERFACER"/>
    <property type="match status" value="1"/>
</dbReference>
<dbReference type="PROSITE" id="PS50871">
    <property type="entry name" value="C1Q"/>
    <property type="match status" value="1"/>
</dbReference>
<evidence type="ECO:0000256" key="2">
    <source>
        <dbReference type="ARBA" id="ARBA00022525"/>
    </source>
</evidence>
<keyword evidence="4" id="KW-0732">Signal</keyword>
<dbReference type="InterPro" id="IPR001073">
    <property type="entry name" value="C1q_dom"/>
</dbReference>